<evidence type="ECO:0000259" key="4">
    <source>
        <dbReference type="PROSITE" id="PS50901"/>
    </source>
</evidence>
<accession>A0AAE4RE75</accession>
<dbReference type="SUPFAM" id="SSF52540">
    <property type="entry name" value="P-loop containing nucleoside triphosphate hydrolases"/>
    <property type="match status" value="1"/>
</dbReference>
<dbReference type="GO" id="GO:0003677">
    <property type="term" value="F:DNA binding"/>
    <property type="evidence" value="ECO:0007669"/>
    <property type="project" value="InterPro"/>
</dbReference>
<proteinExistence type="predicted"/>
<comment type="caution">
    <text evidence="5">The sequence shown here is derived from an EMBL/GenBank/DDBJ whole genome shotgun (WGS) entry which is preliminary data.</text>
</comment>
<dbReference type="RefSeq" id="WP_225324800.1">
    <property type="nucleotide sequence ID" value="NZ_JAEKMV010000017.1"/>
</dbReference>
<keyword evidence="1 3" id="KW-0547">Nucleotide-binding</keyword>
<evidence type="ECO:0000256" key="1">
    <source>
        <dbReference type="ARBA" id="ARBA00022741"/>
    </source>
</evidence>
<protein>
    <submittedName>
        <fullName evidence="5">ATP-binding protein</fullName>
    </submittedName>
</protein>
<dbReference type="Gene3D" id="3.40.50.300">
    <property type="entry name" value="P-loop containing nucleotide triphosphate hydrolases"/>
    <property type="match status" value="1"/>
</dbReference>
<feature type="domain" description="FtsK" evidence="4">
    <location>
        <begin position="22"/>
        <end position="217"/>
    </location>
</feature>
<organism evidence="5 6">
    <name type="scientific">Mycobacterium intracellulare</name>
    <dbReference type="NCBI Taxonomy" id="1767"/>
    <lineage>
        <taxon>Bacteria</taxon>
        <taxon>Bacillati</taxon>
        <taxon>Actinomycetota</taxon>
        <taxon>Actinomycetes</taxon>
        <taxon>Mycobacteriales</taxon>
        <taxon>Mycobacteriaceae</taxon>
        <taxon>Mycobacterium</taxon>
        <taxon>Mycobacterium avium complex (MAC)</taxon>
    </lineage>
</organism>
<evidence type="ECO:0000313" key="6">
    <source>
        <dbReference type="Proteomes" id="UP001187143"/>
    </source>
</evidence>
<dbReference type="InterPro" id="IPR002543">
    <property type="entry name" value="FtsK_dom"/>
</dbReference>
<name>A0AAE4RE75_MYCIT</name>
<evidence type="ECO:0000256" key="3">
    <source>
        <dbReference type="PROSITE-ProRule" id="PRU00289"/>
    </source>
</evidence>
<dbReference type="InterPro" id="IPR027417">
    <property type="entry name" value="P-loop_NTPase"/>
</dbReference>
<dbReference type="Proteomes" id="UP001187143">
    <property type="component" value="Unassembled WGS sequence"/>
</dbReference>
<dbReference type="PANTHER" id="PTHR22683">
    <property type="entry name" value="SPORULATION PROTEIN RELATED"/>
    <property type="match status" value="1"/>
</dbReference>
<dbReference type="EMBL" id="JAWLLD010000019">
    <property type="protein sequence ID" value="MDV7014065.1"/>
    <property type="molecule type" value="Genomic_DNA"/>
</dbReference>
<gene>
    <name evidence="5" type="ORF">R4F53_17405</name>
</gene>
<dbReference type="AlphaFoldDB" id="A0AAE4RE75"/>
<dbReference type="PANTHER" id="PTHR22683:SF41">
    <property type="entry name" value="DNA TRANSLOCASE FTSK"/>
    <property type="match status" value="1"/>
</dbReference>
<dbReference type="PROSITE" id="PS50901">
    <property type="entry name" value="FTSK"/>
    <property type="match status" value="1"/>
</dbReference>
<sequence length="285" mass="30370">MLDEVVGAVSGFELAAGIDEDGHGVYLDLRNASGVICGGLPGGGKTQWLTSALASFAGRPEMQWLLIDGKQGHDLAVLAPRAYRYLSEDESGDLAMVRDVLKEVQLLMRERLSHSVELFGHPNLWTAGPSPAHPLVVVVIDECQQYFDSRSLLTKEDKATGAEIQAIVKDLVKRGRSAGLVTILSTQRPTADAIPTSIRDNASLRVCFGVRTRESAAAVLGEFSSESTVSPIGAPIGVGVTLARGSFVRFRTPYTSESALARHVSKFASLSGDPLDLLSKAIVAL</sequence>
<evidence type="ECO:0000313" key="5">
    <source>
        <dbReference type="EMBL" id="MDV7014065.1"/>
    </source>
</evidence>
<dbReference type="GO" id="GO:0005524">
    <property type="term" value="F:ATP binding"/>
    <property type="evidence" value="ECO:0007669"/>
    <property type="project" value="UniProtKB-UniRule"/>
</dbReference>
<keyword evidence="2 3" id="KW-0067">ATP-binding</keyword>
<feature type="binding site" evidence="3">
    <location>
        <begin position="39"/>
        <end position="46"/>
    </location>
    <ligand>
        <name>ATP</name>
        <dbReference type="ChEBI" id="CHEBI:30616"/>
    </ligand>
</feature>
<dbReference type="InterPro" id="IPR050206">
    <property type="entry name" value="FtsK/SpoIIIE/SftA"/>
</dbReference>
<evidence type="ECO:0000256" key="2">
    <source>
        <dbReference type="ARBA" id="ARBA00022840"/>
    </source>
</evidence>
<reference evidence="5" key="1">
    <citation type="submission" date="2023-10" db="EMBL/GenBank/DDBJ databases">
        <title>Characterization and genome sequence of Mycobacterium intracellulare ABSURDO, a novel pathogenic isolate with three colony morphotypes that vary in growth and acid-fastness.</title>
        <authorList>
            <person name="Jude B.A."/>
            <person name="Robinson R.T."/>
        </authorList>
    </citation>
    <scope>NUCLEOTIDE SEQUENCE</scope>
    <source>
        <strain evidence="5">ABSURDO Component B</strain>
    </source>
</reference>